<organism evidence="4 5">
    <name type="scientific">Oreochromis niloticus</name>
    <name type="common">Nile tilapia</name>
    <name type="synonym">Tilapia nilotica</name>
    <dbReference type="NCBI Taxonomy" id="8128"/>
    <lineage>
        <taxon>Eukaryota</taxon>
        <taxon>Metazoa</taxon>
        <taxon>Chordata</taxon>
        <taxon>Craniata</taxon>
        <taxon>Vertebrata</taxon>
        <taxon>Euteleostomi</taxon>
        <taxon>Actinopterygii</taxon>
        <taxon>Neopterygii</taxon>
        <taxon>Teleostei</taxon>
        <taxon>Neoteleostei</taxon>
        <taxon>Acanthomorphata</taxon>
        <taxon>Ovalentaria</taxon>
        <taxon>Cichlomorphae</taxon>
        <taxon>Cichliformes</taxon>
        <taxon>Cichlidae</taxon>
        <taxon>African cichlids</taxon>
        <taxon>Pseudocrenilabrinae</taxon>
        <taxon>Oreochromini</taxon>
        <taxon>Oreochromis</taxon>
    </lineage>
</organism>
<dbReference type="PANTHER" id="PTHR24126:SF14">
    <property type="entry name" value="ANK_REP_REGION DOMAIN-CONTAINING PROTEIN"/>
    <property type="match status" value="1"/>
</dbReference>
<sequence>TPGSWTSWRPEHTPAQSKSESLIYMAARKGDLLLLEELLKDSDINTVNSSKETLLHVAAENGHLPITELLIRKGARLDLQNDAGHTALHRAASRGHTELMKALVKAGAPIHNLDLKGKTPIHLAAENRHLKSVKLLVEEEARQSESNRQNMFLHMAAMEDDWRLAELLLQSGATVDALNSHNKAALFYAVKESNEKTMTVLLNAGAKADYDVINEAINLHQESILQLLLAKNAKMDATLSDLSSALHLAARSGNTVIQLLHNKAEPGVKDRLGRTALHWAASSQVDIDMAISLLSHRAKRRARDMDGSTPLHYAAAGGHVSVVTALLQPLNNKGTEDRNAWRKTPLHTAAEKGHDSVALQLLEHFAVREEKKTL</sequence>
<reference evidence="4" key="2">
    <citation type="submission" date="2025-08" db="UniProtKB">
        <authorList>
            <consortium name="Ensembl"/>
        </authorList>
    </citation>
    <scope>IDENTIFICATION</scope>
</reference>
<reference evidence="4" key="3">
    <citation type="submission" date="2025-09" db="UniProtKB">
        <authorList>
            <consortium name="Ensembl"/>
        </authorList>
    </citation>
    <scope>IDENTIFICATION</scope>
</reference>
<evidence type="ECO:0000256" key="3">
    <source>
        <dbReference type="PROSITE-ProRule" id="PRU00023"/>
    </source>
</evidence>
<feature type="repeat" description="ANK" evidence="3">
    <location>
        <begin position="306"/>
        <end position="338"/>
    </location>
</feature>
<reference evidence="5" key="1">
    <citation type="submission" date="2012-01" db="EMBL/GenBank/DDBJ databases">
        <title>The Genome Sequence of Oreochromis niloticus (Nile Tilapia).</title>
        <authorList>
            <consortium name="Broad Institute Genome Assembly Team"/>
            <consortium name="Broad Institute Sequencing Platform"/>
            <person name="Di Palma F."/>
            <person name="Johnson J."/>
            <person name="Lander E.S."/>
            <person name="Lindblad-Toh K."/>
        </authorList>
    </citation>
    <scope>NUCLEOTIDE SEQUENCE [LARGE SCALE GENOMIC DNA]</scope>
</reference>
<keyword evidence="5" id="KW-1185">Reference proteome</keyword>
<keyword evidence="2 3" id="KW-0040">ANK repeat</keyword>
<feature type="repeat" description="ANK" evidence="3">
    <location>
        <begin position="50"/>
        <end position="82"/>
    </location>
</feature>
<dbReference type="Gene3D" id="1.25.40.20">
    <property type="entry name" value="Ankyrin repeat-containing domain"/>
    <property type="match status" value="4"/>
</dbReference>
<feature type="repeat" description="ANK" evidence="3">
    <location>
        <begin position="148"/>
        <end position="180"/>
    </location>
</feature>
<dbReference type="GeneTree" id="ENSGT00940000165489"/>
<dbReference type="PRINTS" id="PR01415">
    <property type="entry name" value="ANKYRIN"/>
</dbReference>
<evidence type="ECO:0000313" key="5">
    <source>
        <dbReference type="Proteomes" id="UP000005207"/>
    </source>
</evidence>
<evidence type="ECO:0000256" key="2">
    <source>
        <dbReference type="ARBA" id="ARBA00023043"/>
    </source>
</evidence>
<feature type="repeat" description="ANK" evidence="3">
    <location>
        <begin position="83"/>
        <end position="115"/>
    </location>
</feature>
<dbReference type="SUPFAM" id="SSF48403">
    <property type="entry name" value="Ankyrin repeat"/>
    <property type="match status" value="1"/>
</dbReference>
<dbReference type="Pfam" id="PF00023">
    <property type="entry name" value="Ank"/>
    <property type="match status" value="1"/>
</dbReference>
<proteinExistence type="predicted"/>
<dbReference type="PROSITE" id="PS50297">
    <property type="entry name" value="ANK_REP_REGION"/>
    <property type="match status" value="4"/>
</dbReference>
<evidence type="ECO:0000256" key="1">
    <source>
        <dbReference type="ARBA" id="ARBA00022737"/>
    </source>
</evidence>
<dbReference type="PANTHER" id="PTHR24126">
    <property type="entry name" value="ANKYRIN REPEAT, PH AND SEC7 DOMAIN CONTAINING PROTEIN SECG-RELATED"/>
    <property type="match status" value="1"/>
</dbReference>
<dbReference type="AlphaFoldDB" id="A0A669BJW8"/>
<accession>A0A669BJW8</accession>
<protein>
    <submittedName>
        <fullName evidence="4">Uncharacterized protein</fullName>
    </submittedName>
</protein>
<dbReference type="InParanoid" id="A0A669BJW8"/>
<name>A0A669BJW8_ORENI</name>
<dbReference type="InterPro" id="IPR002110">
    <property type="entry name" value="Ankyrin_rpt"/>
</dbReference>
<dbReference type="Ensembl" id="ENSONIT00000093705.1">
    <property type="protein sequence ID" value="ENSONIP00000034690.1"/>
    <property type="gene ID" value="ENSONIG00000038804.1"/>
</dbReference>
<dbReference type="PROSITE" id="PS50088">
    <property type="entry name" value="ANK_REPEAT"/>
    <property type="match status" value="5"/>
</dbReference>
<dbReference type="InterPro" id="IPR036770">
    <property type="entry name" value="Ankyrin_rpt-contain_sf"/>
</dbReference>
<evidence type="ECO:0000313" key="4">
    <source>
        <dbReference type="Ensembl" id="ENSONIP00000034690.1"/>
    </source>
</evidence>
<dbReference type="Proteomes" id="UP000005207">
    <property type="component" value="Linkage group LG23"/>
</dbReference>
<feature type="repeat" description="ANK" evidence="3">
    <location>
        <begin position="116"/>
        <end position="148"/>
    </location>
</feature>
<dbReference type="Pfam" id="PF12796">
    <property type="entry name" value="Ank_2"/>
    <property type="match status" value="2"/>
</dbReference>
<dbReference type="SMART" id="SM00248">
    <property type="entry name" value="ANK"/>
    <property type="match status" value="10"/>
</dbReference>
<keyword evidence="1" id="KW-0677">Repeat</keyword>